<feature type="chain" id="PRO_5045227553" description="DUF4440 domain-containing protein" evidence="1">
    <location>
        <begin position="19"/>
        <end position="151"/>
    </location>
</feature>
<protein>
    <recommendedName>
        <fullName evidence="2">DUF4440 domain-containing protein</fullName>
    </recommendedName>
</protein>
<dbReference type="Proteomes" id="UP001158050">
    <property type="component" value="Unassembled WGS sequence"/>
</dbReference>
<proteinExistence type="predicted"/>
<dbReference type="RefSeq" id="WP_283416854.1">
    <property type="nucleotide sequence ID" value="NZ_FXUO01000004.1"/>
</dbReference>
<dbReference type="InterPro" id="IPR032710">
    <property type="entry name" value="NTF2-like_dom_sf"/>
</dbReference>
<feature type="domain" description="DUF4440" evidence="2">
    <location>
        <begin position="43"/>
        <end position="133"/>
    </location>
</feature>
<evidence type="ECO:0000313" key="3">
    <source>
        <dbReference type="EMBL" id="SMP93353.1"/>
    </source>
</evidence>
<keyword evidence="1" id="KW-0732">Signal</keyword>
<dbReference type="EMBL" id="FXUO01000004">
    <property type="protein sequence ID" value="SMP93353.1"/>
    <property type="molecule type" value="Genomic_DNA"/>
</dbReference>
<dbReference type="Gene3D" id="3.10.450.50">
    <property type="match status" value="1"/>
</dbReference>
<accession>A0ABY1R464</accession>
<dbReference type="SUPFAM" id="SSF54427">
    <property type="entry name" value="NTF2-like"/>
    <property type="match status" value="1"/>
</dbReference>
<dbReference type="InterPro" id="IPR027843">
    <property type="entry name" value="DUF4440"/>
</dbReference>
<evidence type="ECO:0000259" key="2">
    <source>
        <dbReference type="Pfam" id="PF14534"/>
    </source>
</evidence>
<gene>
    <name evidence="3" type="ORF">SAMN05421679_104424</name>
</gene>
<comment type="caution">
    <text evidence="3">The sequence shown here is derived from an EMBL/GenBank/DDBJ whole genome shotgun (WGS) entry which is preliminary data.</text>
</comment>
<name>A0ABY1R464_9FLAO</name>
<evidence type="ECO:0000313" key="4">
    <source>
        <dbReference type="Proteomes" id="UP001158050"/>
    </source>
</evidence>
<organism evidence="3 4">
    <name type="scientific">Epilithonimonas pallida</name>
    <dbReference type="NCBI Taxonomy" id="373671"/>
    <lineage>
        <taxon>Bacteria</taxon>
        <taxon>Pseudomonadati</taxon>
        <taxon>Bacteroidota</taxon>
        <taxon>Flavobacteriia</taxon>
        <taxon>Flavobacteriales</taxon>
        <taxon>Weeksellaceae</taxon>
        <taxon>Chryseobacterium group</taxon>
        <taxon>Epilithonimonas</taxon>
    </lineage>
</organism>
<feature type="signal peptide" evidence="1">
    <location>
        <begin position="1"/>
        <end position="18"/>
    </location>
</feature>
<reference evidence="3 4" key="1">
    <citation type="submission" date="2017-05" db="EMBL/GenBank/DDBJ databases">
        <authorList>
            <person name="Varghese N."/>
            <person name="Submissions S."/>
        </authorList>
    </citation>
    <scope>NUCLEOTIDE SEQUENCE [LARGE SCALE GENOMIC DNA]</scope>
    <source>
        <strain evidence="3 4">DSM 18015</strain>
    </source>
</reference>
<keyword evidence="4" id="KW-1185">Reference proteome</keyword>
<evidence type="ECO:0000256" key="1">
    <source>
        <dbReference type="SAM" id="SignalP"/>
    </source>
</evidence>
<sequence>MKKFFITFAIFSSLIAFSQTQSEKELLETDKTLAKLSIEKGIKAAFDEYLADNPTTFPFNKDVLTDRVKILNSYAGLKSLEWVPLKAEVSQSEDLGYTYGIGKITVEEAGKTKISYSHYISIWKKNNVGQWKLILDTGNDCSEEVGKKYFK</sequence>
<dbReference type="Pfam" id="PF14534">
    <property type="entry name" value="DUF4440"/>
    <property type="match status" value="1"/>
</dbReference>